<sequence>MEIYSDTTCIDFVEDNNSMAYIGSAVHEIGHAFGFLHTIQRSDRDNYIRIVSQNLDPRETKEFVKSHRNYIDVYGMRYDYGSIMHYDELRFAPSVLVHLMRVETQLPVVLLTARPPFLREILPPGRGEDLVAASKKQTLSYRLGFGLDLRDQFMFCNYVIMVQIP</sequence>
<evidence type="ECO:0000256" key="2">
    <source>
        <dbReference type="ARBA" id="ARBA00022723"/>
    </source>
</evidence>
<gene>
    <name evidence="9" type="ORF">ACOC_LOCUS4481</name>
</gene>
<keyword evidence="1 6" id="KW-0645">Protease</keyword>
<feature type="binding site" evidence="6">
    <location>
        <position position="31"/>
    </location>
    <ligand>
        <name>Zn(2+)</name>
        <dbReference type="ChEBI" id="CHEBI:29105"/>
        <note>catalytic</note>
    </ligand>
</feature>
<dbReference type="SUPFAM" id="SSF55486">
    <property type="entry name" value="Metalloproteases ('zincins'), catalytic domain"/>
    <property type="match status" value="1"/>
</dbReference>
<comment type="cofactor">
    <cofactor evidence="6 7">
        <name>Zn(2+)</name>
        <dbReference type="ChEBI" id="CHEBI:29105"/>
    </cofactor>
    <text evidence="6 7">Binds 1 zinc ion per subunit.</text>
</comment>
<evidence type="ECO:0000256" key="6">
    <source>
        <dbReference type="PROSITE-ProRule" id="PRU01211"/>
    </source>
</evidence>
<dbReference type="InterPro" id="IPR024079">
    <property type="entry name" value="MetalloPept_cat_dom_sf"/>
</dbReference>
<comment type="caution">
    <text evidence="6">Lacks conserved residue(s) required for the propagation of feature annotation.</text>
</comment>
<dbReference type="WBParaSite" id="ACOC_0000448001-mRNA-1">
    <property type="protein sequence ID" value="ACOC_0000448001-mRNA-1"/>
    <property type="gene ID" value="ACOC_0000448001"/>
</dbReference>
<feature type="active site" evidence="6">
    <location>
        <position position="28"/>
    </location>
</feature>
<dbReference type="OrthoDB" id="5862166at2759"/>
<dbReference type="PRINTS" id="PR00480">
    <property type="entry name" value="ASTACIN"/>
</dbReference>
<accession>A0A0R3PJ75</accession>
<evidence type="ECO:0000313" key="10">
    <source>
        <dbReference type="Proteomes" id="UP000267027"/>
    </source>
</evidence>
<dbReference type="GO" id="GO:0004222">
    <property type="term" value="F:metalloendopeptidase activity"/>
    <property type="evidence" value="ECO:0007669"/>
    <property type="project" value="UniProtKB-UniRule"/>
</dbReference>
<evidence type="ECO:0000256" key="4">
    <source>
        <dbReference type="ARBA" id="ARBA00022833"/>
    </source>
</evidence>
<keyword evidence="4 6" id="KW-0862">Zinc</keyword>
<dbReference type="GO" id="GO:0008270">
    <property type="term" value="F:zinc ion binding"/>
    <property type="evidence" value="ECO:0007669"/>
    <property type="project" value="UniProtKB-UniRule"/>
</dbReference>
<dbReference type="AlphaFoldDB" id="A0A0R3PJ75"/>
<feature type="domain" description="Peptidase M12A" evidence="8">
    <location>
        <begin position="1"/>
        <end position="165"/>
    </location>
</feature>
<evidence type="ECO:0000256" key="5">
    <source>
        <dbReference type="ARBA" id="ARBA00023049"/>
    </source>
</evidence>
<dbReference type="Pfam" id="PF01400">
    <property type="entry name" value="Astacin"/>
    <property type="match status" value="1"/>
</dbReference>
<reference evidence="9 10" key="2">
    <citation type="submission" date="2018-11" db="EMBL/GenBank/DDBJ databases">
        <authorList>
            <consortium name="Pathogen Informatics"/>
        </authorList>
    </citation>
    <scope>NUCLEOTIDE SEQUENCE [LARGE SCALE GENOMIC DNA]</scope>
    <source>
        <strain evidence="9 10">Costa Rica</strain>
    </source>
</reference>
<dbReference type="InterPro" id="IPR001506">
    <property type="entry name" value="Peptidase_M12A"/>
</dbReference>
<keyword evidence="10" id="KW-1185">Reference proteome</keyword>
<evidence type="ECO:0000256" key="1">
    <source>
        <dbReference type="ARBA" id="ARBA00022670"/>
    </source>
</evidence>
<evidence type="ECO:0000256" key="3">
    <source>
        <dbReference type="ARBA" id="ARBA00022801"/>
    </source>
</evidence>
<dbReference type="EC" id="3.4.24.-" evidence="7"/>
<dbReference type="STRING" id="334426.A0A0R3PJ75"/>
<evidence type="ECO:0000313" key="9">
    <source>
        <dbReference type="EMBL" id="VDM56066.1"/>
    </source>
</evidence>
<dbReference type="EMBL" id="UYYA01003817">
    <property type="protein sequence ID" value="VDM56066.1"/>
    <property type="molecule type" value="Genomic_DNA"/>
</dbReference>
<keyword evidence="3 6" id="KW-0378">Hydrolase</keyword>
<proteinExistence type="predicted"/>
<dbReference type="GO" id="GO:0006508">
    <property type="term" value="P:proteolysis"/>
    <property type="evidence" value="ECO:0007669"/>
    <property type="project" value="UniProtKB-KW"/>
</dbReference>
<feature type="binding site" evidence="6">
    <location>
        <position position="27"/>
    </location>
    <ligand>
        <name>Zn(2+)</name>
        <dbReference type="ChEBI" id="CHEBI:29105"/>
        <note>catalytic</note>
    </ligand>
</feature>
<evidence type="ECO:0000256" key="7">
    <source>
        <dbReference type="RuleBase" id="RU361183"/>
    </source>
</evidence>
<name>A0A0R3PJ75_ANGCS</name>
<dbReference type="PANTHER" id="PTHR10127:SF780">
    <property type="entry name" value="METALLOENDOPEPTIDASE"/>
    <property type="match status" value="1"/>
</dbReference>
<evidence type="ECO:0000259" key="8">
    <source>
        <dbReference type="PROSITE" id="PS51864"/>
    </source>
</evidence>
<organism evidence="11">
    <name type="scientific">Angiostrongylus costaricensis</name>
    <name type="common">Nematode worm</name>
    <dbReference type="NCBI Taxonomy" id="334426"/>
    <lineage>
        <taxon>Eukaryota</taxon>
        <taxon>Metazoa</taxon>
        <taxon>Ecdysozoa</taxon>
        <taxon>Nematoda</taxon>
        <taxon>Chromadorea</taxon>
        <taxon>Rhabditida</taxon>
        <taxon>Rhabditina</taxon>
        <taxon>Rhabditomorpha</taxon>
        <taxon>Strongyloidea</taxon>
        <taxon>Metastrongylidae</taxon>
        <taxon>Angiostrongylus</taxon>
    </lineage>
</organism>
<dbReference type="Proteomes" id="UP000267027">
    <property type="component" value="Unassembled WGS sequence"/>
</dbReference>
<keyword evidence="5 6" id="KW-0482">Metalloprotease</keyword>
<evidence type="ECO:0000313" key="11">
    <source>
        <dbReference type="WBParaSite" id="ACOC_0000448001-mRNA-1"/>
    </source>
</evidence>
<feature type="binding site" evidence="6">
    <location>
        <position position="37"/>
    </location>
    <ligand>
        <name>Zn(2+)</name>
        <dbReference type="ChEBI" id="CHEBI:29105"/>
        <note>catalytic</note>
    </ligand>
</feature>
<keyword evidence="2 6" id="KW-0479">Metal-binding</keyword>
<reference evidence="11" key="1">
    <citation type="submission" date="2017-02" db="UniProtKB">
        <authorList>
            <consortium name="WormBaseParasite"/>
        </authorList>
    </citation>
    <scope>IDENTIFICATION</scope>
</reference>
<dbReference type="PROSITE" id="PS51864">
    <property type="entry name" value="ASTACIN"/>
    <property type="match status" value="1"/>
</dbReference>
<protein>
    <recommendedName>
        <fullName evidence="7">Metalloendopeptidase</fullName>
        <ecNumber evidence="7">3.4.24.-</ecNumber>
    </recommendedName>
</protein>
<dbReference type="PANTHER" id="PTHR10127">
    <property type="entry name" value="DISCOIDIN, CUB, EGF, LAMININ , AND ZINC METALLOPROTEASE DOMAIN CONTAINING"/>
    <property type="match status" value="1"/>
</dbReference>
<dbReference type="Gene3D" id="3.40.390.10">
    <property type="entry name" value="Collagenase (Catalytic Domain)"/>
    <property type="match status" value="1"/>
</dbReference>